<feature type="region of interest" description="Disordered" evidence="1">
    <location>
        <begin position="67"/>
        <end position="125"/>
    </location>
</feature>
<dbReference type="EMBL" id="LN649230">
    <property type="protein sequence ID" value="CEI62697.1"/>
    <property type="molecule type" value="Genomic_DNA"/>
</dbReference>
<sequence>MSDCPVCARAARMANRHRKARHIARVVAPFLKRLEPGLPGGTMSVAEIEEACRAFPGDGEWKLASDLTAWDTTDANADAGTAPPPPPPPTTPTRKRRRSLRGSKINVFQDFGEQEHDTIYGRDNG</sequence>
<feature type="compositionally biased region" description="Low complexity" evidence="1">
    <location>
        <begin position="68"/>
        <end position="81"/>
    </location>
</feature>
<evidence type="ECO:0000313" key="2">
    <source>
        <dbReference type="EMBL" id="CEI62697.1"/>
    </source>
</evidence>
<evidence type="ECO:0000256" key="1">
    <source>
        <dbReference type="SAM" id="MobiDB-lite"/>
    </source>
</evidence>
<dbReference type="Proteomes" id="UP000245910">
    <property type="component" value="Chromosome II"/>
</dbReference>
<dbReference type="AlphaFoldDB" id="A0A2L2TE66"/>
<keyword evidence="3" id="KW-1185">Reference proteome</keyword>
<feature type="compositionally biased region" description="Pro residues" evidence="1">
    <location>
        <begin position="82"/>
        <end position="91"/>
    </location>
</feature>
<name>A0A2L2TE66_9HYPO</name>
<evidence type="ECO:0000313" key="3">
    <source>
        <dbReference type="Proteomes" id="UP000245910"/>
    </source>
</evidence>
<reference evidence="3" key="1">
    <citation type="submission" date="2014-10" db="EMBL/GenBank/DDBJ databases">
        <authorList>
            <person name="King R."/>
        </authorList>
    </citation>
    <scope>NUCLEOTIDE SEQUENCE [LARGE SCALE GENOMIC DNA]</scope>
    <source>
        <strain evidence="3">A3/5</strain>
    </source>
</reference>
<organism evidence="2 3">
    <name type="scientific">Fusarium venenatum</name>
    <dbReference type="NCBI Taxonomy" id="56646"/>
    <lineage>
        <taxon>Eukaryota</taxon>
        <taxon>Fungi</taxon>
        <taxon>Dikarya</taxon>
        <taxon>Ascomycota</taxon>
        <taxon>Pezizomycotina</taxon>
        <taxon>Sordariomycetes</taxon>
        <taxon>Hypocreomycetidae</taxon>
        <taxon>Hypocreales</taxon>
        <taxon>Nectriaceae</taxon>
        <taxon>Fusarium</taxon>
    </lineage>
</organism>
<accession>A0A2L2TE66</accession>
<protein>
    <submittedName>
        <fullName evidence="2">Uncharacterized protein</fullName>
    </submittedName>
</protein>
<proteinExistence type="predicted"/>
<feature type="compositionally biased region" description="Basic and acidic residues" evidence="1">
    <location>
        <begin position="113"/>
        <end position="125"/>
    </location>
</feature>